<evidence type="ECO:0000313" key="2">
    <source>
        <dbReference type="Proteomes" id="UP000753256"/>
    </source>
</evidence>
<dbReference type="EMBL" id="DYUZ01000014">
    <property type="protein sequence ID" value="HJG36890.1"/>
    <property type="molecule type" value="Genomic_DNA"/>
</dbReference>
<evidence type="ECO:0000313" key="1">
    <source>
        <dbReference type="EMBL" id="HJG36890.1"/>
    </source>
</evidence>
<comment type="caution">
    <text evidence="1">The sequence shown here is derived from an EMBL/GenBank/DDBJ whole genome shotgun (WGS) entry which is preliminary data.</text>
</comment>
<reference evidence="1" key="2">
    <citation type="submission" date="2021-09" db="EMBL/GenBank/DDBJ databases">
        <authorList>
            <person name="Gilroy R."/>
        </authorList>
    </citation>
    <scope>NUCLEOTIDE SEQUENCE</scope>
    <source>
        <strain evidence="1">ChiHjej13B12-9602</strain>
    </source>
</reference>
<gene>
    <name evidence="1" type="ORF">K8V70_03360</name>
</gene>
<name>A0A921LUK3_9ACTN</name>
<dbReference type="AlphaFoldDB" id="A0A921LUK3"/>
<reference evidence="1" key="1">
    <citation type="journal article" date="2021" name="PeerJ">
        <title>Extensive microbial diversity within the chicken gut microbiome revealed by metagenomics and culture.</title>
        <authorList>
            <person name="Gilroy R."/>
            <person name="Ravi A."/>
            <person name="Getino M."/>
            <person name="Pursley I."/>
            <person name="Horton D.L."/>
            <person name="Alikhan N.F."/>
            <person name="Baker D."/>
            <person name="Gharbi K."/>
            <person name="Hall N."/>
            <person name="Watson M."/>
            <person name="Adriaenssens E.M."/>
            <person name="Foster-Nyarko E."/>
            <person name="Jarju S."/>
            <person name="Secka A."/>
            <person name="Antonio M."/>
            <person name="Oren A."/>
            <person name="Chaudhuri R.R."/>
            <person name="La Ragione R."/>
            <person name="Hildebrand F."/>
            <person name="Pallen M.J."/>
        </authorList>
    </citation>
    <scope>NUCLEOTIDE SEQUENCE</scope>
    <source>
        <strain evidence="1">ChiHjej13B12-9602</strain>
    </source>
</reference>
<organism evidence="1 2">
    <name type="scientific">Enorma phocaeensis</name>
    <dbReference type="NCBI Taxonomy" id="1871019"/>
    <lineage>
        <taxon>Bacteria</taxon>
        <taxon>Bacillati</taxon>
        <taxon>Actinomycetota</taxon>
        <taxon>Coriobacteriia</taxon>
        <taxon>Coriobacteriales</taxon>
        <taxon>Coriobacteriaceae</taxon>
        <taxon>Enorma</taxon>
    </lineage>
</organism>
<sequence length="98" mass="11230">MRRITQEDVRLGIEYAIKEFNAAVYEPAIADLPLRAIEYALAMTEDREVSSTREIAERMGVEPSSLTSYRRMLEKTRLSSRRHAGTLLFLFRTCATTS</sequence>
<dbReference type="Proteomes" id="UP000753256">
    <property type="component" value="Unassembled WGS sequence"/>
</dbReference>
<proteinExistence type="predicted"/>
<protein>
    <submittedName>
        <fullName evidence="1">Uncharacterized protein</fullName>
    </submittedName>
</protein>
<dbReference type="RefSeq" id="WP_273189321.1">
    <property type="nucleotide sequence ID" value="NZ_DYUZ01000014.1"/>
</dbReference>
<accession>A0A921LUK3</accession>